<dbReference type="InterPro" id="IPR051082">
    <property type="entry name" value="Pentapeptide-BTB/POZ_domain"/>
</dbReference>
<dbReference type="InterPro" id="IPR001646">
    <property type="entry name" value="5peptide_repeat"/>
</dbReference>
<gene>
    <name evidence="1" type="ORF">DZC30_22580</name>
</gene>
<protein>
    <submittedName>
        <fullName evidence="1">Pentapeptide repeat-containing protein</fullName>
    </submittedName>
</protein>
<dbReference type="SUPFAM" id="SSF141571">
    <property type="entry name" value="Pentapeptide repeat-like"/>
    <property type="match status" value="1"/>
</dbReference>
<dbReference type="EMBL" id="QURR01000067">
    <property type="protein sequence ID" value="RGE38448.1"/>
    <property type="molecule type" value="Genomic_DNA"/>
</dbReference>
<comment type="caution">
    <text evidence="1">The sequence shown here is derived from an EMBL/GenBank/DDBJ whole genome shotgun (WGS) entry which is preliminary data.</text>
</comment>
<evidence type="ECO:0000313" key="2">
    <source>
        <dbReference type="Proteomes" id="UP000261948"/>
    </source>
</evidence>
<dbReference type="Proteomes" id="UP000261948">
    <property type="component" value="Unassembled WGS sequence"/>
</dbReference>
<sequence length="225" mass="24612">MLVSTVQITRDELVDLLAASHESLSFENCSFDDEDLSGLELDGLQFSGCSFLNTRFTRAHLQDTVWQRCKLGQADLSLADLSSACFRVCDLHLSKWVRTQIASLQIEDSKLSGAVFNETRGLDLSLRECKLVGATLRAINFRKQNLVQLDFSDADLGGCNFQDAVFEGGSLRGASLRGVNFKGADLRSVELGSITLYDLNNSFQGACLSVEQAVQLVSSMGVQVQ</sequence>
<keyword evidence="2" id="KW-1185">Reference proteome</keyword>
<organism evidence="1 2">
    <name type="scientific">Comamonas testosteroni</name>
    <name type="common">Pseudomonas testosteroni</name>
    <dbReference type="NCBI Taxonomy" id="285"/>
    <lineage>
        <taxon>Bacteria</taxon>
        <taxon>Pseudomonadati</taxon>
        <taxon>Pseudomonadota</taxon>
        <taxon>Betaproteobacteria</taxon>
        <taxon>Burkholderiales</taxon>
        <taxon>Comamonadaceae</taxon>
        <taxon>Comamonas</taxon>
    </lineage>
</organism>
<dbReference type="Pfam" id="PF00805">
    <property type="entry name" value="Pentapeptide"/>
    <property type="match status" value="1"/>
</dbReference>
<dbReference type="PANTHER" id="PTHR14136:SF17">
    <property type="entry name" value="BTB_POZ DOMAIN-CONTAINING PROTEIN KCTD9"/>
    <property type="match status" value="1"/>
</dbReference>
<accession>A0A373F2T6</accession>
<proteinExistence type="predicted"/>
<dbReference type="Gene3D" id="2.160.20.80">
    <property type="entry name" value="E3 ubiquitin-protein ligase SopA"/>
    <property type="match status" value="2"/>
</dbReference>
<dbReference type="OrthoDB" id="12147at2"/>
<name>A0A373F2T6_COMTE</name>
<dbReference type="AlphaFoldDB" id="A0A373F2T6"/>
<evidence type="ECO:0000313" key="1">
    <source>
        <dbReference type="EMBL" id="RGE38448.1"/>
    </source>
</evidence>
<dbReference type="Pfam" id="PF13599">
    <property type="entry name" value="Pentapeptide_4"/>
    <property type="match status" value="1"/>
</dbReference>
<reference evidence="1 2" key="1">
    <citation type="submission" date="2018-08" db="EMBL/GenBank/DDBJ databases">
        <title>Comamonas testosteroni strain SWCO2.</title>
        <authorList>
            <person name="Jiang N."/>
            <person name="Zhang X.Z."/>
        </authorList>
    </citation>
    <scope>NUCLEOTIDE SEQUENCE [LARGE SCALE GENOMIC DNA]</scope>
    <source>
        <strain evidence="1 2">SWCO2</strain>
    </source>
</reference>
<dbReference type="PANTHER" id="PTHR14136">
    <property type="entry name" value="BTB_POZ DOMAIN-CONTAINING PROTEIN KCTD9"/>
    <property type="match status" value="1"/>
</dbReference>